<keyword evidence="4" id="KW-0444">Lipid biosynthesis</keyword>
<dbReference type="Gene3D" id="1.10.287.3610">
    <property type="match status" value="1"/>
</dbReference>
<evidence type="ECO:0000256" key="15">
    <source>
        <dbReference type="PIRSR" id="PIRSR600829-1"/>
    </source>
</evidence>
<evidence type="ECO:0000256" key="19">
    <source>
        <dbReference type="SAM" id="Phobius"/>
    </source>
</evidence>
<evidence type="ECO:0000256" key="2">
    <source>
        <dbReference type="ARBA" id="ARBA00005967"/>
    </source>
</evidence>
<feature type="active site" description="Proton acceptor" evidence="15">
    <location>
        <position position="70"/>
    </location>
</feature>
<evidence type="ECO:0000256" key="14">
    <source>
        <dbReference type="ARBA" id="ARBA00023264"/>
    </source>
</evidence>
<feature type="transmembrane region" description="Helical" evidence="19">
    <location>
        <begin position="32"/>
        <end position="50"/>
    </location>
</feature>
<feature type="binding site" evidence="17">
    <location>
        <position position="17"/>
    </location>
    <ligand>
        <name>ATP</name>
        <dbReference type="ChEBI" id="CHEBI:30616"/>
    </ligand>
</feature>
<comment type="similarity">
    <text evidence="2">Belongs to the bacterial diacylglycerol kinase family.</text>
</comment>
<evidence type="ECO:0000313" key="21">
    <source>
        <dbReference type="Proteomes" id="UP000614216"/>
    </source>
</evidence>
<feature type="binding site" evidence="16">
    <location>
        <position position="70"/>
    </location>
    <ligand>
        <name>substrate</name>
    </ligand>
</feature>
<dbReference type="CDD" id="cd14265">
    <property type="entry name" value="UDPK_IM_like"/>
    <property type="match status" value="1"/>
</dbReference>
<feature type="binding site" evidence="17">
    <location>
        <begin position="86"/>
        <end position="88"/>
    </location>
    <ligand>
        <name>ATP</name>
        <dbReference type="ChEBI" id="CHEBI:30616"/>
    </ligand>
</feature>
<dbReference type="GO" id="GO:0046872">
    <property type="term" value="F:metal ion binding"/>
    <property type="evidence" value="ECO:0007669"/>
    <property type="project" value="UniProtKB-KW"/>
</dbReference>
<evidence type="ECO:0000256" key="11">
    <source>
        <dbReference type="ARBA" id="ARBA00023098"/>
    </source>
</evidence>
<feature type="binding site" evidence="17">
    <location>
        <position position="29"/>
    </location>
    <ligand>
        <name>ATP</name>
        <dbReference type="ChEBI" id="CHEBI:30616"/>
    </ligand>
</feature>
<reference evidence="20" key="1">
    <citation type="submission" date="2021-01" db="EMBL/GenBank/DDBJ databases">
        <title>Fulvivirga kasyanovii gen. nov., sp nov., a novel member of the phylum Bacteroidetes isolated from seawater in a mussel farm.</title>
        <authorList>
            <person name="Zhao L.-H."/>
            <person name="Wang Z.-J."/>
        </authorList>
    </citation>
    <scope>NUCLEOTIDE SEQUENCE</scope>
    <source>
        <strain evidence="20">29W222</strain>
    </source>
</reference>
<evidence type="ECO:0000256" key="1">
    <source>
        <dbReference type="ARBA" id="ARBA00004651"/>
    </source>
</evidence>
<evidence type="ECO:0000256" key="5">
    <source>
        <dbReference type="ARBA" id="ARBA00022679"/>
    </source>
</evidence>
<evidence type="ECO:0000256" key="7">
    <source>
        <dbReference type="ARBA" id="ARBA00022741"/>
    </source>
</evidence>
<dbReference type="PANTHER" id="PTHR34299">
    <property type="entry name" value="DIACYLGLYCEROL KINASE"/>
    <property type="match status" value="1"/>
</dbReference>
<evidence type="ECO:0000313" key="20">
    <source>
        <dbReference type="EMBL" id="MBL6447838.1"/>
    </source>
</evidence>
<evidence type="ECO:0000256" key="12">
    <source>
        <dbReference type="ARBA" id="ARBA00023136"/>
    </source>
</evidence>
<dbReference type="GO" id="GO:0016301">
    <property type="term" value="F:kinase activity"/>
    <property type="evidence" value="ECO:0007669"/>
    <property type="project" value="UniProtKB-KW"/>
</dbReference>
<name>A0A937FZI8_9BACT</name>
<feature type="transmembrane region" description="Helical" evidence="19">
    <location>
        <begin position="56"/>
        <end position="76"/>
    </location>
</feature>
<dbReference type="GO" id="GO:0005524">
    <property type="term" value="F:ATP binding"/>
    <property type="evidence" value="ECO:0007669"/>
    <property type="project" value="UniProtKB-KW"/>
</dbReference>
<evidence type="ECO:0000256" key="13">
    <source>
        <dbReference type="ARBA" id="ARBA00023209"/>
    </source>
</evidence>
<keyword evidence="3" id="KW-1003">Cell membrane</keyword>
<dbReference type="InterPro" id="IPR033717">
    <property type="entry name" value="UDPK"/>
</dbReference>
<feature type="binding site" evidence="17">
    <location>
        <begin position="95"/>
        <end position="96"/>
    </location>
    <ligand>
        <name>ATP</name>
        <dbReference type="ChEBI" id="CHEBI:30616"/>
    </ligand>
</feature>
<proteinExistence type="inferred from homology"/>
<evidence type="ECO:0000256" key="17">
    <source>
        <dbReference type="PIRSR" id="PIRSR600829-3"/>
    </source>
</evidence>
<keyword evidence="13" id="KW-0594">Phospholipid biosynthesis</keyword>
<keyword evidence="12 19" id="KW-0472">Membrane</keyword>
<evidence type="ECO:0000256" key="8">
    <source>
        <dbReference type="ARBA" id="ARBA00022777"/>
    </source>
</evidence>
<comment type="cofactor">
    <cofactor evidence="18">
        <name>Mg(2+)</name>
        <dbReference type="ChEBI" id="CHEBI:18420"/>
    </cofactor>
    <text evidence="18">Mn(2+), Zn(2+), Cd(2+) and Co(2+) support activity to lesser extents.</text>
</comment>
<keyword evidence="6 19" id="KW-0812">Transmembrane</keyword>
<keyword evidence="8 20" id="KW-0418">Kinase</keyword>
<dbReference type="InterPro" id="IPR000829">
    <property type="entry name" value="DAGK"/>
</dbReference>
<dbReference type="AlphaFoldDB" id="A0A937FZI8"/>
<feature type="binding site" evidence="17">
    <location>
        <position position="77"/>
    </location>
    <ligand>
        <name>ATP</name>
        <dbReference type="ChEBI" id="CHEBI:30616"/>
    </ligand>
</feature>
<feature type="binding site" evidence="18">
    <location>
        <position position="77"/>
    </location>
    <ligand>
        <name>a divalent metal cation</name>
        <dbReference type="ChEBI" id="CHEBI:60240"/>
    </ligand>
</feature>
<dbReference type="InterPro" id="IPR036945">
    <property type="entry name" value="DAGK_sf"/>
</dbReference>
<evidence type="ECO:0000256" key="4">
    <source>
        <dbReference type="ARBA" id="ARBA00022516"/>
    </source>
</evidence>
<keyword evidence="18" id="KW-0460">Magnesium</keyword>
<evidence type="ECO:0000256" key="10">
    <source>
        <dbReference type="ARBA" id="ARBA00022989"/>
    </source>
</evidence>
<feature type="binding site" evidence="18">
    <location>
        <position position="29"/>
    </location>
    <ligand>
        <name>a divalent metal cation</name>
        <dbReference type="ChEBI" id="CHEBI:60240"/>
    </ligand>
</feature>
<keyword evidence="9 17" id="KW-0067">ATP-binding</keyword>
<dbReference type="Pfam" id="PF01219">
    <property type="entry name" value="DAGK_prokar"/>
    <property type="match status" value="1"/>
</dbReference>
<dbReference type="RefSeq" id="WP_202857371.1">
    <property type="nucleotide sequence ID" value="NZ_JAEUGD010000053.1"/>
</dbReference>
<evidence type="ECO:0000256" key="6">
    <source>
        <dbReference type="ARBA" id="ARBA00022692"/>
    </source>
</evidence>
<dbReference type="GO" id="GO:0008654">
    <property type="term" value="P:phospholipid biosynthetic process"/>
    <property type="evidence" value="ECO:0007669"/>
    <property type="project" value="UniProtKB-KW"/>
</dbReference>
<keyword evidence="14" id="KW-1208">Phospholipid metabolism</keyword>
<dbReference type="PANTHER" id="PTHR34299:SF1">
    <property type="entry name" value="DIACYLGLYCEROL KINASE"/>
    <property type="match status" value="1"/>
</dbReference>
<keyword evidence="18" id="KW-0479">Metal-binding</keyword>
<protein>
    <submittedName>
        <fullName evidence="20">Diacylglycerol kinase family protein</fullName>
    </submittedName>
</protein>
<sequence>MRGLTNSIKKNLKSFKYAFQGIKFLVKEENNFRYHLLAAMVAITLGFYLQVTTTEWLVIIIMIGLVLMAEAFNTSLEKLIDILHPELHPKVGKAKDIAAGAVLLIAIAAAIAGIIIFGAKFYP</sequence>
<comment type="caution">
    <text evidence="20">The sequence shown here is derived from an EMBL/GenBank/DDBJ whole genome shotgun (WGS) entry which is preliminary data.</text>
</comment>
<dbReference type="Proteomes" id="UP000614216">
    <property type="component" value="Unassembled WGS sequence"/>
</dbReference>
<keyword evidence="7 17" id="KW-0547">Nucleotide-binding</keyword>
<dbReference type="EMBL" id="JAEUGD010000053">
    <property type="protein sequence ID" value="MBL6447838.1"/>
    <property type="molecule type" value="Genomic_DNA"/>
</dbReference>
<evidence type="ECO:0000256" key="18">
    <source>
        <dbReference type="PIRSR" id="PIRSR600829-4"/>
    </source>
</evidence>
<evidence type="ECO:0000256" key="3">
    <source>
        <dbReference type="ARBA" id="ARBA00022475"/>
    </source>
</evidence>
<keyword evidence="21" id="KW-1185">Reference proteome</keyword>
<organism evidence="20 21">
    <name type="scientific">Fulvivirga marina</name>
    <dbReference type="NCBI Taxonomy" id="2494733"/>
    <lineage>
        <taxon>Bacteria</taxon>
        <taxon>Pseudomonadati</taxon>
        <taxon>Bacteroidota</taxon>
        <taxon>Cytophagia</taxon>
        <taxon>Cytophagales</taxon>
        <taxon>Fulvivirgaceae</taxon>
        <taxon>Fulvivirga</taxon>
    </lineage>
</organism>
<keyword evidence="11" id="KW-0443">Lipid metabolism</keyword>
<evidence type="ECO:0000256" key="9">
    <source>
        <dbReference type="ARBA" id="ARBA00022840"/>
    </source>
</evidence>
<keyword evidence="10 19" id="KW-1133">Transmembrane helix</keyword>
<accession>A0A937FZI8</accession>
<keyword evidence="5" id="KW-0808">Transferase</keyword>
<comment type="subcellular location">
    <subcellularLocation>
        <location evidence="1">Cell membrane</location>
        <topology evidence="1">Multi-pass membrane protein</topology>
    </subcellularLocation>
</comment>
<dbReference type="GO" id="GO:0005886">
    <property type="term" value="C:plasma membrane"/>
    <property type="evidence" value="ECO:0007669"/>
    <property type="project" value="UniProtKB-SubCell"/>
</dbReference>
<feature type="transmembrane region" description="Helical" evidence="19">
    <location>
        <begin position="97"/>
        <end position="119"/>
    </location>
</feature>
<evidence type="ECO:0000256" key="16">
    <source>
        <dbReference type="PIRSR" id="PIRSR600829-2"/>
    </source>
</evidence>
<gene>
    <name evidence="20" type="ORF">JMN32_16075</name>
</gene>